<dbReference type="InterPro" id="IPR038765">
    <property type="entry name" value="Papain-like_cys_pep_sf"/>
</dbReference>
<dbReference type="EMBL" id="NOIG01000012">
    <property type="protein sequence ID" value="OYD48299.1"/>
    <property type="molecule type" value="Genomic_DNA"/>
</dbReference>
<dbReference type="PANTHER" id="PTHR33490">
    <property type="entry name" value="BLR5614 PROTEIN-RELATED"/>
    <property type="match status" value="1"/>
</dbReference>
<dbReference type="AlphaFoldDB" id="A0A235EH52"/>
<dbReference type="InterPro" id="IPR002931">
    <property type="entry name" value="Transglutaminase-like"/>
</dbReference>
<reference evidence="2 3" key="1">
    <citation type="submission" date="2017-07" db="EMBL/GenBank/DDBJ databases">
        <title>Acidovorax KNDSW TSA 6 genome sequence and assembly.</title>
        <authorList>
            <person name="Mayilraj S."/>
        </authorList>
    </citation>
    <scope>NUCLEOTIDE SEQUENCE [LARGE SCALE GENOMIC DNA]</scope>
    <source>
        <strain evidence="2 3">KNDSW-TSA6</strain>
    </source>
</reference>
<proteinExistence type="predicted"/>
<dbReference type="Pfam" id="PF08379">
    <property type="entry name" value="Bact_transglu_N"/>
    <property type="match status" value="1"/>
</dbReference>
<dbReference type="RefSeq" id="WP_094291308.1">
    <property type="nucleotide sequence ID" value="NZ_NOIG01000012.1"/>
</dbReference>
<organism evidence="2 3">
    <name type="scientific">Acidovorax kalamii</name>
    <dbReference type="NCBI Taxonomy" id="2004485"/>
    <lineage>
        <taxon>Bacteria</taxon>
        <taxon>Pseudomonadati</taxon>
        <taxon>Pseudomonadota</taxon>
        <taxon>Betaproteobacteria</taxon>
        <taxon>Burkholderiales</taxon>
        <taxon>Comamonadaceae</taxon>
        <taxon>Acidovorax</taxon>
    </lineage>
</organism>
<dbReference type="PANTHER" id="PTHR33490:SF7">
    <property type="entry name" value="BLR2979 PROTEIN"/>
    <property type="match status" value="1"/>
</dbReference>
<accession>A0A235EH52</accession>
<evidence type="ECO:0000313" key="3">
    <source>
        <dbReference type="Proteomes" id="UP000215441"/>
    </source>
</evidence>
<dbReference type="InterPro" id="IPR013589">
    <property type="entry name" value="Bac_transglu_N"/>
</dbReference>
<evidence type="ECO:0000259" key="1">
    <source>
        <dbReference type="SMART" id="SM00460"/>
    </source>
</evidence>
<dbReference type="Proteomes" id="UP000215441">
    <property type="component" value="Unassembled WGS sequence"/>
</dbReference>
<dbReference type="SMART" id="SM00460">
    <property type="entry name" value="TGc"/>
    <property type="match status" value="1"/>
</dbReference>
<gene>
    <name evidence="2" type="ORF">CBY09_19895</name>
</gene>
<keyword evidence="3" id="KW-1185">Reference proteome</keyword>
<dbReference type="Pfam" id="PF01841">
    <property type="entry name" value="Transglut_core"/>
    <property type="match status" value="1"/>
</dbReference>
<dbReference type="SUPFAM" id="SSF54001">
    <property type="entry name" value="Cysteine proteinases"/>
    <property type="match status" value="1"/>
</dbReference>
<sequence>MKLRVIHETVYQYTPAVQNAQHMAHLRPRTGVVQRVLTHALQIDPAPAQCEATQDVFGNTRAFFSLPFTHERLLVRAETLLETTPPPPAPPGEPWEAVRERLIYRRGMPYHPATEFSFASPYIPRHADFVAYAQASFSPGRPLMEAARDLMARIHADFAYTAHATDAGTPALESLRLRRGVCQDFAHVMIGCLRSLGLAARYVSGYLLTAPPPGQPRLVGADASHAWVSVWSPPAGQDGDAPDSAAWWDLDPTNDRAAGEDYVTLAIGRDYADVSPLRGVIHGGDHHVLQVGVTVEPVPEATAATAAAAALTTPDAPLTLPRAPGNPG</sequence>
<feature type="domain" description="Transglutaminase-like" evidence="1">
    <location>
        <begin position="174"/>
        <end position="254"/>
    </location>
</feature>
<name>A0A235EH52_9BURK</name>
<dbReference type="OrthoDB" id="5438043at2"/>
<dbReference type="Gene3D" id="3.10.620.30">
    <property type="match status" value="1"/>
</dbReference>
<comment type="caution">
    <text evidence="2">The sequence shown here is derived from an EMBL/GenBank/DDBJ whole genome shotgun (WGS) entry which is preliminary data.</text>
</comment>
<protein>
    <submittedName>
        <fullName evidence="2">Transglutaminase</fullName>
    </submittedName>
</protein>
<evidence type="ECO:0000313" key="2">
    <source>
        <dbReference type="EMBL" id="OYD48299.1"/>
    </source>
</evidence>